<evidence type="ECO:0000256" key="2">
    <source>
        <dbReference type="SAM" id="SignalP"/>
    </source>
</evidence>
<proteinExistence type="predicted"/>
<feature type="compositionally biased region" description="Basic and acidic residues" evidence="1">
    <location>
        <begin position="329"/>
        <end position="341"/>
    </location>
</feature>
<accession>A0A7S0TH93</accession>
<feature type="compositionally biased region" description="Low complexity" evidence="1">
    <location>
        <begin position="313"/>
        <end position="328"/>
    </location>
</feature>
<organism evidence="3">
    <name type="scientific">Hemiselmis andersenii</name>
    <name type="common">Cryptophyte alga</name>
    <dbReference type="NCBI Taxonomy" id="464988"/>
    <lineage>
        <taxon>Eukaryota</taxon>
        <taxon>Cryptophyceae</taxon>
        <taxon>Cryptomonadales</taxon>
        <taxon>Hemiselmidaceae</taxon>
        <taxon>Hemiselmis</taxon>
    </lineage>
</organism>
<dbReference type="SUPFAM" id="SSF48403">
    <property type="entry name" value="Ankyrin repeat"/>
    <property type="match status" value="1"/>
</dbReference>
<feature type="compositionally biased region" description="Basic and acidic residues" evidence="1">
    <location>
        <begin position="348"/>
        <end position="378"/>
    </location>
</feature>
<dbReference type="InterPro" id="IPR016024">
    <property type="entry name" value="ARM-type_fold"/>
</dbReference>
<feature type="region of interest" description="Disordered" evidence="1">
    <location>
        <begin position="308"/>
        <end position="378"/>
    </location>
</feature>
<feature type="chain" id="PRO_5030649493" evidence="2">
    <location>
        <begin position="29"/>
        <end position="641"/>
    </location>
</feature>
<evidence type="ECO:0000256" key="1">
    <source>
        <dbReference type="SAM" id="MobiDB-lite"/>
    </source>
</evidence>
<dbReference type="AlphaFoldDB" id="A0A7S0TH93"/>
<gene>
    <name evidence="3" type="ORF">HAND1043_LOCUS2430</name>
</gene>
<feature type="signal peptide" evidence="2">
    <location>
        <begin position="1"/>
        <end position="28"/>
    </location>
</feature>
<sequence length="641" mass="70673">MEARARSIYPGFLSLALLLAMVSVQVRGQTCSAGDHECHTKLRAETLAEFGFTVLDLVPAIPYYMDHVGEVDFWVPLYQFLMQRDVVSVSRLLSRGASVEGLLPGIPRPNDYGTSLHIAAMYCPEAIDLLVEAGADQNAKRPADGFNTLMVAAQCNNLASAKKVLALNKDLFFGSSGFFQSPIAVAEYYDSFDVLRWLLQVEERYKAGNPRWFDDEADAAHVRAMRAAQAQAEALRLAAEAEERAKAAADAEAKKKAEEEAAEQRKKAEEEAAQRKKEEEEALRLARKAEEERQRALAEAEAARARAEEEAKQALAAAEAAKDAAAAAEARRLMEEERVAREAAAAEAEARRRAAEEAERKRDERARKERERKAALEESMRLVREAEEKARAAADDEARAAAEKAAAELRRAAEKEAKAKAGPSRSGIMSRVHRLLALLEDKKEQVRVDAARELKEVVAIQGEGRTYVQEALVALCRPELQTPDESKKNAVEYLIKVVETPEDCATCVRVGGIPALVALASNLKSSGGMEQARVSSWRVLKKLTGGGLPENWTVLVAKELCTLVCEGVRSVVGYTSTNIKRERETSATCLELFTKKEQASHDTIRGDERAIASMRAMADDMHPTMEQGRDQSRRVLKVLKL</sequence>
<evidence type="ECO:0000313" key="3">
    <source>
        <dbReference type="EMBL" id="CAD8735939.1"/>
    </source>
</evidence>
<name>A0A7S0TH93_HEMAN</name>
<dbReference type="SUPFAM" id="SSF48371">
    <property type="entry name" value="ARM repeat"/>
    <property type="match status" value="1"/>
</dbReference>
<dbReference type="InterPro" id="IPR036770">
    <property type="entry name" value="Ankyrin_rpt-contain_sf"/>
</dbReference>
<keyword evidence="2" id="KW-0732">Signal</keyword>
<reference evidence="3" key="1">
    <citation type="submission" date="2021-01" db="EMBL/GenBank/DDBJ databases">
        <authorList>
            <person name="Corre E."/>
            <person name="Pelletier E."/>
            <person name="Niang G."/>
            <person name="Scheremetjew M."/>
            <person name="Finn R."/>
            <person name="Kale V."/>
            <person name="Holt S."/>
            <person name="Cochrane G."/>
            <person name="Meng A."/>
            <person name="Brown T."/>
            <person name="Cohen L."/>
        </authorList>
    </citation>
    <scope>NUCLEOTIDE SEQUENCE</scope>
    <source>
        <strain evidence="3">CCMP441</strain>
    </source>
</reference>
<feature type="region of interest" description="Disordered" evidence="1">
    <location>
        <begin position="248"/>
        <end position="287"/>
    </location>
</feature>
<dbReference type="EMBL" id="HBFK01003970">
    <property type="protein sequence ID" value="CAD8735939.1"/>
    <property type="molecule type" value="Transcribed_RNA"/>
</dbReference>
<dbReference type="Gene3D" id="1.25.40.20">
    <property type="entry name" value="Ankyrin repeat-containing domain"/>
    <property type="match status" value="1"/>
</dbReference>
<protein>
    <submittedName>
        <fullName evidence="3">Uncharacterized protein</fullName>
    </submittedName>
</protein>